<feature type="region of interest" description="Disordered" evidence="2">
    <location>
        <begin position="14"/>
        <end position="91"/>
    </location>
</feature>
<dbReference type="AlphaFoldDB" id="A0A6A5C6Y0"/>
<organism evidence="3 4">
    <name type="scientific">Naegleria fowleri</name>
    <name type="common">Brain eating amoeba</name>
    <dbReference type="NCBI Taxonomy" id="5763"/>
    <lineage>
        <taxon>Eukaryota</taxon>
        <taxon>Discoba</taxon>
        <taxon>Heterolobosea</taxon>
        <taxon>Tetramitia</taxon>
        <taxon>Eutetramitia</taxon>
        <taxon>Vahlkampfiidae</taxon>
        <taxon>Naegleria</taxon>
    </lineage>
</organism>
<keyword evidence="4" id="KW-1185">Reference proteome</keyword>
<dbReference type="InterPro" id="IPR036770">
    <property type="entry name" value="Ankyrin_rpt-contain_sf"/>
</dbReference>
<dbReference type="OMA" id="RSSKVAC"/>
<evidence type="ECO:0000313" key="4">
    <source>
        <dbReference type="Proteomes" id="UP000444721"/>
    </source>
</evidence>
<sequence length="746" mass="83744">MVSIFSALHNKVHKLKSARKNSNTTAVSIPMGQQHQEEEASTRRSPKHQQQQVINSSSQDLSSSSSLIKPQSFSSSHVPSVTPQRSQSNTKYRNSLNLHEMKLSLHKQSQQLRPPSTNLSSQILVNNSADINSSSSSTSVMYPNGNNFNNFNNNNNRWSVNISDCSSTLSIINSANSSTISSSLSSSQLSTQRQSSDSVVDLMNQQQNNYFIMMSNHNSTTNNNSHTINTTSIHLPSNVTYPPCQQTMTDSNSSQVHIAFNDSSKSQKNLTTTCSPLSSLTKPFPEEMHSVAVLEDPACHHFEENLSIEMQSSLPLPQSPPSSTLLTHQQDNIEHSSSHWSIGGFSIMPTWQMNHHSSQQQPFIPIMIHRNQQQQQQKQQHDHDYSYSSFSISEKKKISICNTNTIMMDFMMEHDENRNGVSFQNGKRDLHGQVLVNTSSVATTNAFTNEGHVVSNEVSSSLPVVVVVVPIQHHGDSEYENLTNIITTCTEQESSSSIHDDIAVVLNHTPPNKTTDVSQLNLTFDAKPSLLHDNTLSPIIQTDMTAGILEPTSNNPLNASNHDDELNSTPPTQHSLPFYCILSQYNHSTRMGFRALMIMDFANQLISIIQKNSPNVFEHVKTFFKTIVKPHGRALYYERNGGRILMNEVLNYTGSERAQRKFLPLHCACSVGNLKLVKYLLRQGANRYLRCFGELPEESARLNGHFHVVLFLRIFHQNVVRIGRHFRLLEKDEFGRCTDIVLRAQH</sequence>
<dbReference type="VEuPathDB" id="AmoebaDB:FDP41_013043"/>
<proteinExistence type="predicted"/>
<protein>
    <submittedName>
        <fullName evidence="3">Uncharacterized protein</fullName>
    </submittedName>
</protein>
<dbReference type="VEuPathDB" id="AmoebaDB:NF0098990"/>
<name>A0A6A5C6Y0_NAEFO</name>
<dbReference type="InterPro" id="IPR002110">
    <property type="entry name" value="Ankyrin_rpt"/>
</dbReference>
<feature type="compositionally biased region" description="Low complexity" evidence="2">
    <location>
        <begin position="56"/>
        <end position="76"/>
    </location>
</feature>
<gene>
    <name evidence="3" type="ORF">FDP41_013043</name>
</gene>
<evidence type="ECO:0000256" key="2">
    <source>
        <dbReference type="SAM" id="MobiDB-lite"/>
    </source>
</evidence>
<dbReference type="Gene3D" id="1.25.40.20">
    <property type="entry name" value="Ankyrin repeat-containing domain"/>
    <property type="match status" value="1"/>
</dbReference>
<dbReference type="VEuPathDB" id="AmoebaDB:NfTy_078450"/>
<feature type="compositionally biased region" description="Polar residues" evidence="2">
    <location>
        <begin position="77"/>
        <end position="91"/>
    </location>
</feature>
<comment type="caution">
    <text evidence="3">The sequence shown here is derived from an EMBL/GenBank/DDBJ whole genome shotgun (WGS) entry which is preliminary data.</text>
</comment>
<dbReference type="OrthoDB" id="341259at2759"/>
<dbReference type="SUPFAM" id="SSF48403">
    <property type="entry name" value="Ankyrin repeat"/>
    <property type="match status" value="1"/>
</dbReference>
<dbReference type="EMBL" id="VFQX01000016">
    <property type="protein sequence ID" value="KAF0981255.1"/>
    <property type="molecule type" value="Genomic_DNA"/>
</dbReference>
<feature type="repeat" description="ANK" evidence="1">
    <location>
        <begin position="660"/>
        <end position="686"/>
    </location>
</feature>
<accession>A0A6A5C6Y0</accession>
<evidence type="ECO:0000256" key="1">
    <source>
        <dbReference type="PROSITE-ProRule" id="PRU00023"/>
    </source>
</evidence>
<evidence type="ECO:0000313" key="3">
    <source>
        <dbReference type="EMBL" id="KAF0981255.1"/>
    </source>
</evidence>
<dbReference type="Proteomes" id="UP000444721">
    <property type="component" value="Unassembled WGS sequence"/>
</dbReference>
<keyword evidence="1" id="KW-0040">ANK repeat</keyword>
<dbReference type="PROSITE" id="PS50088">
    <property type="entry name" value="ANK_REPEAT"/>
    <property type="match status" value="1"/>
</dbReference>
<dbReference type="SMART" id="SM00248">
    <property type="entry name" value="ANK"/>
    <property type="match status" value="1"/>
</dbReference>
<dbReference type="GeneID" id="68120258"/>
<reference evidence="3 4" key="1">
    <citation type="journal article" date="2019" name="Sci. Rep.">
        <title>Nanopore sequencing improves the draft genome of the human pathogenic amoeba Naegleria fowleri.</title>
        <authorList>
            <person name="Liechti N."/>
            <person name="Schurch N."/>
            <person name="Bruggmann R."/>
            <person name="Wittwer M."/>
        </authorList>
    </citation>
    <scope>NUCLEOTIDE SEQUENCE [LARGE SCALE GENOMIC DNA]</scope>
    <source>
        <strain evidence="3 4">ATCC 30894</strain>
    </source>
</reference>
<dbReference type="Pfam" id="PF00023">
    <property type="entry name" value="Ank"/>
    <property type="match status" value="1"/>
</dbReference>
<dbReference type="PROSITE" id="PS50297">
    <property type="entry name" value="ANK_REP_REGION"/>
    <property type="match status" value="1"/>
</dbReference>
<dbReference type="RefSeq" id="XP_044565968.1">
    <property type="nucleotide sequence ID" value="XM_044703630.1"/>
</dbReference>
<feature type="compositionally biased region" description="Polar residues" evidence="2">
    <location>
        <begin position="20"/>
        <end position="34"/>
    </location>
</feature>